<comment type="caution">
    <text evidence="1">The sequence shown here is derived from an EMBL/GenBank/DDBJ whole genome shotgun (WGS) entry which is preliminary data.</text>
</comment>
<evidence type="ECO:0000313" key="2">
    <source>
        <dbReference type="Proteomes" id="UP000031847"/>
    </source>
</evidence>
<sequence>MEVKMNRQELETRLRQELAIPFYNAKIAERDYSESEFQEMKAELKADIEQYAHDYVNETNTNG</sequence>
<dbReference type="AlphaFoldDB" id="A0A0B8QKB8"/>
<reference evidence="1 2" key="1">
    <citation type="submission" date="2015-01" db="EMBL/GenBank/DDBJ databases">
        <title>Lactococcus lactis subsp.lactis JCM 5805 whole genome shotgun sequence.</title>
        <authorList>
            <person name="Fujii T."/>
            <person name="Tomita Y."/>
            <person name="Ikushima S."/>
            <person name="Fujiwara D."/>
        </authorList>
    </citation>
    <scope>NUCLEOTIDE SEQUENCE [LARGE SCALE GENOMIC DNA]</scope>
    <source>
        <strain evidence="1 2">JCM 5805</strain>
    </source>
</reference>
<dbReference type="EMBL" id="BBSI01000005">
    <property type="protein sequence ID" value="GAM78966.1"/>
    <property type="molecule type" value="Genomic_DNA"/>
</dbReference>
<accession>A0A0B8QKB8</accession>
<name>A0A0B8QKB8_LACLL</name>
<dbReference type="Proteomes" id="UP000031847">
    <property type="component" value="Unassembled WGS sequence"/>
</dbReference>
<proteinExistence type="predicted"/>
<organism evidence="1 2">
    <name type="scientific">Lactococcus lactis subsp. lactis</name>
    <name type="common">Streptococcus lactis</name>
    <dbReference type="NCBI Taxonomy" id="1360"/>
    <lineage>
        <taxon>Bacteria</taxon>
        <taxon>Bacillati</taxon>
        <taxon>Bacillota</taxon>
        <taxon>Bacilli</taxon>
        <taxon>Lactobacillales</taxon>
        <taxon>Streptococcaceae</taxon>
        <taxon>Lactococcus</taxon>
    </lineage>
</organism>
<protein>
    <submittedName>
        <fullName evidence="1">Uncharacterized conserved protein</fullName>
    </submittedName>
</protein>
<gene>
    <name evidence="1" type="ORF">JCM5805K_0070</name>
</gene>
<evidence type="ECO:0000313" key="1">
    <source>
        <dbReference type="EMBL" id="GAM78966.1"/>
    </source>
</evidence>